<gene>
    <name evidence="1" type="ORF">METZ01_LOCUS61545</name>
</gene>
<dbReference type="Gene3D" id="2.30.30.700">
    <property type="entry name" value="SLA1 homology domain 1"/>
    <property type="match status" value="1"/>
</dbReference>
<dbReference type="EMBL" id="UINC01003718">
    <property type="protein sequence ID" value="SVA08691.1"/>
    <property type="molecule type" value="Genomic_DNA"/>
</dbReference>
<proteinExistence type="predicted"/>
<protein>
    <submittedName>
        <fullName evidence="1">Uncharacterized protein</fullName>
    </submittedName>
</protein>
<dbReference type="AlphaFoldDB" id="A0A381SZG6"/>
<reference evidence="1" key="1">
    <citation type="submission" date="2018-05" db="EMBL/GenBank/DDBJ databases">
        <authorList>
            <person name="Lanie J.A."/>
            <person name="Ng W.-L."/>
            <person name="Kazmierczak K.M."/>
            <person name="Andrzejewski T.M."/>
            <person name="Davidsen T.M."/>
            <person name="Wayne K.J."/>
            <person name="Tettelin H."/>
            <person name="Glass J.I."/>
            <person name="Rusch D."/>
            <person name="Podicherti R."/>
            <person name="Tsui H.-C.T."/>
            <person name="Winkler M.E."/>
        </authorList>
    </citation>
    <scope>NUCLEOTIDE SEQUENCE</scope>
</reference>
<evidence type="ECO:0000313" key="1">
    <source>
        <dbReference type="EMBL" id="SVA08691.1"/>
    </source>
</evidence>
<accession>A0A381SZG6</accession>
<name>A0A381SZG6_9ZZZZ</name>
<sequence length="577" mass="65586">MRIRILFFLVGSFLVAQESLYWEVADPIVNSEFIEAYINRLIEVDKFEENTIQASHSIIVHMEVTNEKVELKKLKAKNYQMGEYQSFDMKEIEKMDIVQLNTIISREYKWKDVSRRDLSELEAFSTVDNIFQERSFKDARDAFWWSNSQISVSTAMKVFIRQKSSSLAFRIEQGLGDLGLSRHMSENLLLGLSNDIVSTYLIVPGNTNSVSKGVGHPVEGNLGFGFKFDTHTLGGQVNYMDADGQEYKYADMFSRKHMVLPASSGLLYWSNTFQINRKVDSSYGTKIKDQKKEKAKAEKEIAESRTWKTDKGEFTGLFQSADEGLLVVIIDKDEKAHKAAEKGREWTTTSGSTVKAKLIERKKNQVKLERAKDKFIMVLKRKNLSDADQKFLERLKWDGEKTKSISIETLSSSDQQLVRAATGMVKARKGKGRELKVSQPFASMRLKAGLSFTQFLHGRVYEDNSHIITDRVTGTSSIGIYAKVEGVTDTKNTKGYLQFNVAGSGFKSYSLGLEHNVYKMVNLGLDFSLYPNNSFIEFQDDRNDPESKWKWYPGSRPDEQGKGGGSLLIAPYLTVNF</sequence>
<organism evidence="1">
    <name type="scientific">marine metagenome</name>
    <dbReference type="NCBI Taxonomy" id="408172"/>
    <lineage>
        <taxon>unclassified sequences</taxon>
        <taxon>metagenomes</taxon>
        <taxon>ecological metagenomes</taxon>
    </lineage>
</organism>